<sequence>RGGPRGRVIPGSIPNPEVKPPIADNTYPVWIGNVGRCLFDFFFYSFFIPFIYSLPLFTTALFPFLPSYLFYSFLLFDIMQN</sequence>
<protein>
    <submittedName>
        <fullName evidence="2">Uncharacterized protein</fullName>
    </submittedName>
</protein>
<keyword evidence="1" id="KW-0812">Transmembrane</keyword>
<dbReference type="EMBL" id="CACVAX010000014">
    <property type="protein sequence ID" value="CAA6806582.1"/>
    <property type="molecule type" value="Genomic_DNA"/>
</dbReference>
<feature type="non-terminal residue" evidence="2">
    <location>
        <position position="1"/>
    </location>
</feature>
<accession>A0A6S6SPE6</accession>
<evidence type="ECO:0000313" key="2">
    <source>
        <dbReference type="EMBL" id="CAA6806582.1"/>
    </source>
</evidence>
<reference evidence="2" key="1">
    <citation type="submission" date="2020-01" db="EMBL/GenBank/DDBJ databases">
        <authorList>
            <person name="Meier V. D."/>
            <person name="Meier V D."/>
        </authorList>
    </citation>
    <scope>NUCLEOTIDE SEQUENCE</scope>
    <source>
        <strain evidence="2">HLG_WM_MAG_04</strain>
    </source>
</reference>
<proteinExistence type="predicted"/>
<keyword evidence="1" id="KW-0472">Membrane</keyword>
<evidence type="ECO:0000256" key="1">
    <source>
        <dbReference type="SAM" id="Phobius"/>
    </source>
</evidence>
<keyword evidence="1" id="KW-1133">Transmembrane helix</keyword>
<organism evidence="2">
    <name type="scientific">uncultured Sulfurovum sp</name>
    <dbReference type="NCBI Taxonomy" id="269237"/>
    <lineage>
        <taxon>Bacteria</taxon>
        <taxon>Pseudomonadati</taxon>
        <taxon>Campylobacterota</taxon>
        <taxon>Epsilonproteobacteria</taxon>
        <taxon>Campylobacterales</taxon>
        <taxon>Sulfurovaceae</taxon>
        <taxon>Sulfurovum</taxon>
        <taxon>environmental samples</taxon>
    </lineage>
</organism>
<gene>
    <name evidence="2" type="ORF">HELGO_WM13069</name>
</gene>
<dbReference type="AlphaFoldDB" id="A0A6S6SPE6"/>
<name>A0A6S6SPE6_9BACT</name>
<feature type="transmembrane region" description="Helical" evidence="1">
    <location>
        <begin position="37"/>
        <end position="54"/>
    </location>
</feature>